<dbReference type="Gene3D" id="3.60.21.10">
    <property type="match status" value="1"/>
</dbReference>
<evidence type="ECO:0000256" key="1">
    <source>
        <dbReference type="ARBA" id="ARBA00004229"/>
    </source>
</evidence>
<evidence type="ECO:0000256" key="3">
    <source>
        <dbReference type="ARBA" id="ARBA00022640"/>
    </source>
</evidence>
<comment type="caution">
    <text evidence="4">The sequence shown here is derived from an EMBL/GenBank/DDBJ whole genome shotgun (WGS) entry which is preliminary data.</text>
</comment>
<reference evidence="5" key="2">
    <citation type="submission" date="2024-04" db="EMBL/GenBank/DDBJ databases">
        <authorList>
            <person name="Chen Y."/>
            <person name="Shah S."/>
            <person name="Dougan E. K."/>
            <person name="Thang M."/>
            <person name="Chan C."/>
        </authorList>
    </citation>
    <scope>NUCLEOTIDE SEQUENCE [LARGE SCALE GENOMIC DNA]</scope>
</reference>
<dbReference type="OrthoDB" id="423598at2759"/>
<keyword evidence="3" id="KW-0934">Plastid</keyword>
<evidence type="ECO:0000256" key="2">
    <source>
        <dbReference type="ARBA" id="ARBA00022528"/>
    </source>
</evidence>
<dbReference type="EMBL" id="CAMXCT010002591">
    <property type="protein sequence ID" value="CAI3999177.1"/>
    <property type="molecule type" value="Genomic_DNA"/>
</dbReference>
<accession>A0A9P1CY34</accession>
<dbReference type="InterPro" id="IPR029052">
    <property type="entry name" value="Metallo-depent_PP-like"/>
</dbReference>
<dbReference type="EMBL" id="CAMXCT020002591">
    <property type="protein sequence ID" value="CAL1152553.1"/>
    <property type="molecule type" value="Genomic_DNA"/>
</dbReference>
<keyword evidence="2" id="KW-0150">Chloroplast</keyword>
<evidence type="ECO:0000313" key="5">
    <source>
        <dbReference type="EMBL" id="CAL1152551.1"/>
    </source>
</evidence>
<dbReference type="Proteomes" id="UP001152797">
    <property type="component" value="Unassembled WGS sequence"/>
</dbReference>
<dbReference type="PANTHER" id="PTHR42254">
    <property type="entry name" value="METALLOPHOS DOMAIN-CONTAINING PROTEIN"/>
    <property type="match status" value="1"/>
</dbReference>
<dbReference type="SUPFAM" id="SSF56300">
    <property type="entry name" value="Metallo-dependent phosphatases"/>
    <property type="match status" value="1"/>
</dbReference>
<dbReference type="EMBL" id="CAMXCT020002591">
    <property type="protein sequence ID" value="CAL1152552.1"/>
    <property type="molecule type" value="Genomic_DNA"/>
</dbReference>
<dbReference type="GO" id="GO:0009507">
    <property type="term" value="C:chloroplast"/>
    <property type="evidence" value="ECO:0007669"/>
    <property type="project" value="UniProtKB-SubCell"/>
</dbReference>
<dbReference type="EMBL" id="CAMXCT030002591">
    <property type="protein sequence ID" value="CAL4786489.1"/>
    <property type="molecule type" value="Genomic_DNA"/>
</dbReference>
<dbReference type="EMBL" id="CAMXCT020002591">
    <property type="protein sequence ID" value="CAL1152554.1"/>
    <property type="molecule type" value="Genomic_DNA"/>
</dbReference>
<dbReference type="Pfam" id="PF00504">
    <property type="entry name" value="Chloroa_b-bind"/>
    <property type="match status" value="1"/>
</dbReference>
<dbReference type="EMBL" id="CAMXCT010002591">
    <property type="protein sequence ID" value="CAI3999176.1"/>
    <property type="molecule type" value="Genomic_DNA"/>
</dbReference>
<comment type="subcellular location">
    <subcellularLocation>
        <location evidence="1">Plastid</location>
        <location evidence="1">Chloroplast</location>
    </subcellularLocation>
</comment>
<dbReference type="EMBL" id="CAMXCT030002591">
    <property type="protein sequence ID" value="CAL4786490.1"/>
    <property type="molecule type" value="Genomic_DNA"/>
</dbReference>
<dbReference type="PANTHER" id="PTHR42254:SF1">
    <property type="entry name" value="CALCINEURIN-LIKE PHOSPHOESTERASE DOMAIN-CONTAINING PROTEIN"/>
    <property type="match status" value="1"/>
</dbReference>
<keyword evidence="6" id="KW-1185">Reference proteome</keyword>
<evidence type="ECO:0000313" key="4">
    <source>
        <dbReference type="EMBL" id="CAI3999177.1"/>
    </source>
</evidence>
<dbReference type="EMBL" id="CAMXCT020002591">
    <property type="protein sequence ID" value="CAL1152551.1"/>
    <property type="molecule type" value="Genomic_DNA"/>
</dbReference>
<evidence type="ECO:0000313" key="6">
    <source>
        <dbReference type="Proteomes" id="UP001152797"/>
    </source>
</evidence>
<dbReference type="Gene3D" id="1.10.3460.10">
    <property type="entry name" value="Chlorophyll a/b binding protein domain"/>
    <property type="match status" value="1"/>
</dbReference>
<reference evidence="4" key="1">
    <citation type="submission" date="2022-10" db="EMBL/GenBank/DDBJ databases">
        <authorList>
            <person name="Chen Y."/>
            <person name="Dougan E. K."/>
            <person name="Chan C."/>
            <person name="Rhodes N."/>
            <person name="Thang M."/>
        </authorList>
    </citation>
    <scope>NUCLEOTIDE SEQUENCE</scope>
</reference>
<dbReference type="AlphaFoldDB" id="A0A9P1CY34"/>
<dbReference type="SUPFAM" id="SSF103511">
    <property type="entry name" value="Chlorophyll a-b binding protein"/>
    <property type="match status" value="1"/>
</dbReference>
<name>A0A9P1CY34_9DINO</name>
<dbReference type="InterPro" id="IPR022796">
    <property type="entry name" value="Chloroa_b-bind"/>
</dbReference>
<proteinExistence type="predicted"/>
<gene>
    <name evidence="4" type="ORF">C1SCF055_LOCUS25413</name>
</gene>
<dbReference type="EMBL" id="CAMXCT030002591">
    <property type="protein sequence ID" value="CAL4786488.1"/>
    <property type="molecule type" value="Genomic_DNA"/>
</dbReference>
<protein>
    <submittedName>
        <fullName evidence="4">Uncharacterized protein</fullName>
    </submittedName>
</protein>
<sequence length="534" mass="57835">MGSTGCADFTSWLFDVKSTSSTARCVDSVHFISLSQVLFWSGEDRGVWGPGELQLRESGYLVFGGDAVDKGAGDIRVVKTLLTLKQRYGSRVFIVIGNRDICKLRFFAELQEGEDGGSFEKKGGAYWIPDPKPHPDYETYVQMHNLERGHISTVRWVLDCNMGCQTTTFNTRRHELALLGVKATDEAVVHSYRDSVDPASADPWMLELLRVGQLAVILGNSLFVHGGIYDEALGQVPGDFGPAANMSEWAERLNAWKVGYFLITASSLSLEPPIMSRSTVSMAVAAAGLCALPAFIPGITGSRAPATSPALRGTAESSSTSTFGAAYGAGLALTVLGAAAVKRVSARKALRRELAVAYEDSGIDLLDNGKFAQGLPGADGAWGRYEFDPLGFSKKTELVPYFREAELKHGRLAMLAWVGLVAPDFVRLPGEKFSFEAVPVSIDAHDAFLGATGVNAQVLFWVSIVELCCAKKVFEWNSLEVAGDYGLTSLFPSDEEGQKKMRTAELKNGRLAMMAFAGAVTQAALTRHPFPWLF</sequence>
<dbReference type="EMBL" id="CAMXCT010002591">
    <property type="protein sequence ID" value="CAI3999178.1"/>
    <property type="molecule type" value="Genomic_DNA"/>
</dbReference>
<dbReference type="EMBL" id="CAMXCT030002591">
    <property type="protein sequence ID" value="CAL4786491.1"/>
    <property type="molecule type" value="Genomic_DNA"/>
</dbReference>
<dbReference type="EMBL" id="CAMXCT010002591">
    <property type="protein sequence ID" value="CAI3999179.1"/>
    <property type="molecule type" value="Genomic_DNA"/>
</dbReference>
<organism evidence="4">
    <name type="scientific">Cladocopium goreaui</name>
    <dbReference type="NCBI Taxonomy" id="2562237"/>
    <lineage>
        <taxon>Eukaryota</taxon>
        <taxon>Sar</taxon>
        <taxon>Alveolata</taxon>
        <taxon>Dinophyceae</taxon>
        <taxon>Suessiales</taxon>
        <taxon>Symbiodiniaceae</taxon>
        <taxon>Cladocopium</taxon>
    </lineage>
</organism>